<comment type="caution">
    <text evidence="2">The sequence shown here is derived from an EMBL/GenBank/DDBJ whole genome shotgun (WGS) entry which is preliminary data.</text>
</comment>
<keyword evidence="3" id="KW-1185">Reference proteome</keyword>
<name>A0A511JB81_9CELL</name>
<evidence type="ECO:0000256" key="1">
    <source>
        <dbReference type="SAM" id="MobiDB-lite"/>
    </source>
</evidence>
<dbReference type="AlphaFoldDB" id="A0A511JB81"/>
<protein>
    <submittedName>
        <fullName evidence="2">Uncharacterized protein</fullName>
    </submittedName>
</protein>
<dbReference type="Proteomes" id="UP000321720">
    <property type="component" value="Unassembled WGS sequence"/>
</dbReference>
<dbReference type="RefSeq" id="WP_146842691.1">
    <property type="nucleotide sequence ID" value="NZ_BJWG01000006.1"/>
</dbReference>
<evidence type="ECO:0000313" key="2">
    <source>
        <dbReference type="EMBL" id="GEL95049.1"/>
    </source>
</evidence>
<reference evidence="2 3" key="1">
    <citation type="submission" date="2019-07" db="EMBL/GenBank/DDBJ databases">
        <title>Whole genome shotgun sequence of Cellulomonas composti NBRC 100758.</title>
        <authorList>
            <person name="Hosoyama A."/>
            <person name="Uohara A."/>
            <person name="Ohji S."/>
            <person name="Ichikawa N."/>
        </authorList>
    </citation>
    <scope>NUCLEOTIDE SEQUENCE [LARGE SCALE GENOMIC DNA]</scope>
    <source>
        <strain evidence="2 3">NBRC 100758</strain>
    </source>
</reference>
<proteinExistence type="predicted"/>
<feature type="compositionally biased region" description="Low complexity" evidence="1">
    <location>
        <begin position="1"/>
        <end position="10"/>
    </location>
</feature>
<feature type="region of interest" description="Disordered" evidence="1">
    <location>
        <begin position="1"/>
        <end position="25"/>
    </location>
</feature>
<gene>
    <name evidence="2" type="ORF">CCO02nite_17070</name>
</gene>
<organism evidence="2 3">
    <name type="scientific">Cellulomonas composti</name>
    <dbReference type="NCBI Taxonomy" id="266130"/>
    <lineage>
        <taxon>Bacteria</taxon>
        <taxon>Bacillati</taxon>
        <taxon>Actinomycetota</taxon>
        <taxon>Actinomycetes</taxon>
        <taxon>Micrococcales</taxon>
        <taxon>Cellulomonadaceae</taxon>
        <taxon>Cellulomonas</taxon>
    </lineage>
</organism>
<accession>A0A511JB81</accession>
<dbReference type="EMBL" id="BJWG01000006">
    <property type="protein sequence ID" value="GEL95049.1"/>
    <property type="molecule type" value="Genomic_DNA"/>
</dbReference>
<sequence>MSLPTTAPAGPGSGPGPVPTEFDTESIVTTVEKRVVARLERWRREELDDHVLQLVERRLEEETERRSWRRGTEVF</sequence>
<evidence type="ECO:0000313" key="3">
    <source>
        <dbReference type="Proteomes" id="UP000321720"/>
    </source>
</evidence>